<reference evidence="1 2" key="1">
    <citation type="submission" date="2019-06" db="EMBL/GenBank/DDBJ databases">
        <title>A chromosomal-level reference genome of Carpinus fangiana (Coryloideae, Betulaceae).</title>
        <authorList>
            <person name="Yang X."/>
            <person name="Wang Z."/>
            <person name="Zhang L."/>
            <person name="Hao G."/>
            <person name="Liu J."/>
            <person name="Yang Y."/>
        </authorList>
    </citation>
    <scope>NUCLEOTIDE SEQUENCE [LARGE SCALE GENOMIC DNA]</scope>
    <source>
        <strain evidence="1">Cfa_2016G</strain>
        <tissue evidence="1">Leaf</tissue>
    </source>
</reference>
<accession>A0A5N6L3D0</accession>
<comment type="caution">
    <text evidence="1">The sequence shown here is derived from an EMBL/GenBank/DDBJ whole genome shotgun (WGS) entry which is preliminary data.</text>
</comment>
<dbReference type="AlphaFoldDB" id="A0A5N6L3D0"/>
<name>A0A5N6L3D0_9ROSI</name>
<dbReference type="Proteomes" id="UP000327013">
    <property type="component" value="Unassembled WGS sequence"/>
</dbReference>
<organism evidence="1 2">
    <name type="scientific">Carpinus fangiana</name>
    <dbReference type="NCBI Taxonomy" id="176857"/>
    <lineage>
        <taxon>Eukaryota</taxon>
        <taxon>Viridiplantae</taxon>
        <taxon>Streptophyta</taxon>
        <taxon>Embryophyta</taxon>
        <taxon>Tracheophyta</taxon>
        <taxon>Spermatophyta</taxon>
        <taxon>Magnoliopsida</taxon>
        <taxon>eudicotyledons</taxon>
        <taxon>Gunneridae</taxon>
        <taxon>Pentapetalae</taxon>
        <taxon>rosids</taxon>
        <taxon>fabids</taxon>
        <taxon>Fagales</taxon>
        <taxon>Betulaceae</taxon>
        <taxon>Carpinus</taxon>
    </lineage>
</organism>
<evidence type="ECO:0000313" key="1">
    <source>
        <dbReference type="EMBL" id="KAB8664810.1"/>
    </source>
</evidence>
<proteinExistence type="predicted"/>
<evidence type="ECO:0000313" key="2">
    <source>
        <dbReference type="Proteomes" id="UP000327013"/>
    </source>
</evidence>
<sequence>MGLHQQMVLLRAELVVSWCTGAKQLQVAGQIWVPSHLDPDVFCVVAVASYIIQGLPGEMKMVGLMQLKNITNILGSDRPSEAWSTEANADYIPPLH</sequence>
<dbReference type="EMBL" id="VIBQ01000083">
    <property type="protein sequence ID" value="KAB8664810.1"/>
    <property type="molecule type" value="Genomic_DNA"/>
</dbReference>
<keyword evidence="2" id="KW-1185">Reference proteome</keyword>
<gene>
    <name evidence="1" type="ORF">FH972_026235</name>
</gene>
<protein>
    <submittedName>
        <fullName evidence="1">Uncharacterized protein</fullName>
    </submittedName>
</protein>